<feature type="non-terminal residue" evidence="2">
    <location>
        <position position="1"/>
    </location>
</feature>
<dbReference type="AlphaFoldDB" id="G9K1Y7"/>
<gene>
    <name evidence="2" type="primary">MCM7</name>
</gene>
<evidence type="ECO:0000256" key="1">
    <source>
        <dbReference type="SAM" id="MobiDB-lite"/>
    </source>
</evidence>
<accession>G9K1Y7</accession>
<feature type="non-terminal residue" evidence="2">
    <location>
        <position position="205"/>
    </location>
</feature>
<protein>
    <submittedName>
        <fullName evidence="2">DNA replication licensing factor 7</fullName>
    </submittedName>
</protein>
<feature type="compositionally biased region" description="Basic and acidic residues" evidence="1">
    <location>
        <begin position="111"/>
        <end position="122"/>
    </location>
</feature>
<evidence type="ECO:0000313" key="3">
    <source>
        <dbReference type="EMBL" id="AEW26487.1"/>
    </source>
</evidence>
<feature type="compositionally biased region" description="Basic and acidic residues" evidence="1">
    <location>
        <begin position="189"/>
        <end position="199"/>
    </location>
</feature>
<organism evidence="2">
    <name type="scientific">Paraisaria heteropoda</name>
    <dbReference type="NCBI Taxonomy" id="2651841"/>
    <lineage>
        <taxon>Eukaryota</taxon>
        <taxon>Fungi</taxon>
        <taxon>Dikarya</taxon>
        <taxon>Ascomycota</taxon>
        <taxon>Pezizomycotina</taxon>
        <taxon>Sordariomycetes</taxon>
        <taxon>Hypocreomycetidae</taxon>
        <taxon>Hypocreales</taxon>
        <taxon>Ophiocordycipitaceae</taxon>
        <taxon>Paraisaria</taxon>
    </lineage>
</organism>
<reference evidence="2" key="1">
    <citation type="submission" date="2011-11" db="EMBL/GenBank/DDBJ databases">
        <title>The internal transcribed spacer as a universal DNA barcode marker for Fungi.</title>
        <authorList>
            <consortium name="Fungal Barcoding Consortium"/>
            <person name="Griffith G.W."/>
            <person name="Douglas B."/>
        </authorList>
    </citation>
    <scope>NUCLEOTIDE SEQUENCE</scope>
    <source>
        <strain evidence="3">NBRC 100644</strain>
        <strain evidence="2">NBRC 100645</strain>
    </source>
</reference>
<dbReference type="EMBL" id="JN993168">
    <property type="protein sequence ID" value="AEW26485.1"/>
    <property type="molecule type" value="Genomic_DNA"/>
</dbReference>
<sequence>CRASQRLHLRPLRLRDLPARHRQAVWPPDCVPIRGLQEEPVQRPAQPHDARVQVPALPGGQGARNGRAGPHRPDPSLPYSLLLRQPGPQGQSRRCGRHIGNFPAHAVHGLQGHEGRPLDRHLPRGPTRSPAQEGLQRDDCRPSVGPAHRQVQTDRTGLRASRQVHRARNLRPPRRQEGAAAAAHRRRHQGDGRRNEDPRRRKHLP</sequence>
<feature type="compositionally biased region" description="Basic and acidic residues" evidence="1">
    <location>
        <begin position="39"/>
        <end position="51"/>
    </location>
</feature>
<proteinExistence type="predicted"/>
<evidence type="ECO:0000313" key="2">
    <source>
        <dbReference type="EMBL" id="AEW26485.1"/>
    </source>
</evidence>
<name>G9K1Y7_9HYPO</name>
<feature type="region of interest" description="Disordered" evidence="1">
    <location>
        <begin position="39"/>
        <end position="205"/>
    </location>
</feature>
<feature type="compositionally biased region" description="Basic residues" evidence="1">
    <location>
        <begin position="162"/>
        <end position="173"/>
    </location>
</feature>
<dbReference type="EMBL" id="JN993170">
    <property type="protein sequence ID" value="AEW26487.1"/>
    <property type="molecule type" value="Genomic_DNA"/>
</dbReference>